<feature type="region of interest" description="Disordered" evidence="1">
    <location>
        <begin position="40"/>
        <end position="70"/>
    </location>
</feature>
<keyword evidence="3" id="KW-1185">Reference proteome</keyword>
<evidence type="ECO:0000256" key="1">
    <source>
        <dbReference type="SAM" id="MobiDB-lite"/>
    </source>
</evidence>
<accession>A0AAD4MQ59</accession>
<reference evidence="2" key="1">
    <citation type="submission" date="2022-01" db="EMBL/GenBank/DDBJ databases">
        <title>Genome Sequence Resource for Two Populations of Ditylenchus destructor, the Migratory Endoparasitic Phytonematode.</title>
        <authorList>
            <person name="Zhang H."/>
            <person name="Lin R."/>
            <person name="Xie B."/>
        </authorList>
    </citation>
    <scope>NUCLEOTIDE SEQUENCE</scope>
    <source>
        <strain evidence="2">BazhouSP</strain>
    </source>
</reference>
<feature type="compositionally biased region" description="Polar residues" evidence="1">
    <location>
        <begin position="41"/>
        <end position="54"/>
    </location>
</feature>
<dbReference type="EMBL" id="JAKKPZ010000085">
    <property type="protein sequence ID" value="KAI1703251.1"/>
    <property type="molecule type" value="Genomic_DNA"/>
</dbReference>
<dbReference type="Proteomes" id="UP001201812">
    <property type="component" value="Unassembled WGS sequence"/>
</dbReference>
<evidence type="ECO:0000313" key="3">
    <source>
        <dbReference type="Proteomes" id="UP001201812"/>
    </source>
</evidence>
<sequence length="70" mass="7911">MLRASKLDEEEVQLNLQEPTTADCETGCLWCPVDPSKKLNSRPTEYTRTGSDTKACQKERRKLAMGPLLK</sequence>
<evidence type="ECO:0000313" key="2">
    <source>
        <dbReference type="EMBL" id="KAI1703251.1"/>
    </source>
</evidence>
<dbReference type="AlphaFoldDB" id="A0AAD4MQ59"/>
<protein>
    <submittedName>
        <fullName evidence="2">Uncharacterized protein</fullName>
    </submittedName>
</protein>
<gene>
    <name evidence="2" type="ORF">DdX_14986</name>
</gene>
<proteinExistence type="predicted"/>
<comment type="caution">
    <text evidence="2">The sequence shown here is derived from an EMBL/GenBank/DDBJ whole genome shotgun (WGS) entry which is preliminary data.</text>
</comment>
<organism evidence="2 3">
    <name type="scientific">Ditylenchus destructor</name>
    <dbReference type="NCBI Taxonomy" id="166010"/>
    <lineage>
        <taxon>Eukaryota</taxon>
        <taxon>Metazoa</taxon>
        <taxon>Ecdysozoa</taxon>
        <taxon>Nematoda</taxon>
        <taxon>Chromadorea</taxon>
        <taxon>Rhabditida</taxon>
        <taxon>Tylenchina</taxon>
        <taxon>Tylenchomorpha</taxon>
        <taxon>Sphaerularioidea</taxon>
        <taxon>Anguinidae</taxon>
        <taxon>Anguininae</taxon>
        <taxon>Ditylenchus</taxon>
    </lineage>
</organism>
<name>A0AAD4MQ59_9BILA</name>